<protein>
    <submittedName>
        <fullName evidence="2">Stage III sporulation protein AF</fullName>
    </submittedName>
</protein>
<feature type="transmembrane region" description="Helical" evidence="1">
    <location>
        <begin position="37"/>
        <end position="55"/>
    </location>
</feature>
<organism evidence="2 3">
    <name type="scientific">Blautia hansenii</name>
    <name type="common">Ruminococcus hansenii</name>
    <dbReference type="NCBI Taxonomy" id="1322"/>
    <lineage>
        <taxon>Bacteria</taxon>
        <taxon>Bacillati</taxon>
        <taxon>Bacillota</taxon>
        <taxon>Clostridia</taxon>
        <taxon>Lachnospirales</taxon>
        <taxon>Lachnospiraceae</taxon>
        <taxon>Blautia</taxon>
    </lineage>
</organism>
<evidence type="ECO:0000313" key="3">
    <source>
        <dbReference type="Proteomes" id="UP000822142"/>
    </source>
</evidence>
<keyword evidence="3" id="KW-1185">Reference proteome</keyword>
<dbReference type="Proteomes" id="UP000822142">
    <property type="component" value="Unassembled WGS sequence"/>
</dbReference>
<keyword evidence="1" id="KW-0812">Transmembrane</keyword>
<dbReference type="InterPro" id="IPR014245">
    <property type="entry name" value="Spore_III_AF"/>
</dbReference>
<dbReference type="RefSeq" id="WP_173747371.1">
    <property type="nucleotide sequence ID" value="NZ_JAAITA010000001.1"/>
</dbReference>
<evidence type="ECO:0000256" key="1">
    <source>
        <dbReference type="SAM" id="Phobius"/>
    </source>
</evidence>
<keyword evidence="1" id="KW-1133">Transmembrane helix</keyword>
<proteinExistence type="predicted"/>
<evidence type="ECO:0000313" key="2">
    <source>
        <dbReference type="EMBL" id="NSJ84902.1"/>
    </source>
</evidence>
<reference evidence="2 3" key="1">
    <citation type="journal article" date="2020" name="Cell Host Microbe">
        <title>Functional and Genomic Variation between Human-Derived Isolates of Lachnospiraceae Reveals Inter- and Intra-Species Diversity.</title>
        <authorList>
            <person name="Sorbara M.T."/>
            <person name="Littmann E.R."/>
            <person name="Fontana E."/>
            <person name="Moody T.U."/>
            <person name="Kohout C.E."/>
            <person name="Gjonbalaj M."/>
            <person name="Eaton V."/>
            <person name="Seok R."/>
            <person name="Leiner I.M."/>
            <person name="Pamer E.G."/>
        </authorList>
    </citation>
    <scope>NUCLEOTIDE SEQUENCE [LARGE SCALE GENOMIC DNA]</scope>
    <source>
        <strain evidence="2 3">MSK.15.26</strain>
    </source>
</reference>
<gene>
    <name evidence="2" type="ORF">G5A70_01595</name>
</gene>
<feature type="transmembrane region" description="Helical" evidence="1">
    <location>
        <begin position="6"/>
        <end position="25"/>
    </location>
</feature>
<comment type="caution">
    <text evidence="2">The sequence shown here is derived from an EMBL/GenBank/DDBJ whole genome shotgun (WGS) entry which is preliminary data.</text>
</comment>
<keyword evidence="1" id="KW-0472">Membrane</keyword>
<accession>A0ABX2I3A1</accession>
<name>A0ABX2I3A1_BLAHA</name>
<dbReference type="EMBL" id="JAAITA010000001">
    <property type="protein sequence ID" value="NSJ84902.1"/>
    <property type="molecule type" value="Genomic_DNA"/>
</dbReference>
<sequence length="99" mass="11657">MEALYAWLESLICYFILLFAVMNCLPDNSYRKYIQYYMGLLLILVVLSPLLHLSGMEGQIAAYTKEFQEEAQEWEEKAETWEREWQEEAGIIEGQEVVP</sequence>
<dbReference type="Pfam" id="PF09581">
    <property type="entry name" value="Spore_III_AF"/>
    <property type="match status" value="1"/>
</dbReference>